<dbReference type="InterPro" id="IPR011453">
    <property type="entry name" value="DUF1559"/>
</dbReference>
<feature type="transmembrane region" description="Helical" evidence="1">
    <location>
        <begin position="46"/>
        <end position="74"/>
    </location>
</feature>
<accession>A0A5B9P7G7</accession>
<dbReference type="PANTHER" id="PTHR30093:SF2">
    <property type="entry name" value="TYPE II SECRETION SYSTEM PROTEIN H"/>
    <property type="match status" value="1"/>
</dbReference>
<dbReference type="EMBL" id="CP042912">
    <property type="protein sequence ID" value="QEG20546.1"/>
    <property type="molecule type" value="Genomic_DNA"/>
</dbReference>
<evidence type="ECO:0000259" key="2">
    <source>
        <dbReference type="Pfam" id="PF07596"/>
    </source>
</evidence>
<evidence type="ECO:0000259" key="3">
    <source>
        <dbReference type="Pfam" id="PF13828"/>
    </source>
</evidence>
<evidence type="ECO:0000256" key="1">
    <source>
        <dbReference type="SAM" id="Phobius"/>
    </source>
</evidence>
<evidence type="ECO:0000313" key="4">
    <source>
        <dbReference type="EMBL" id="QEG20546.1"/>
    </source>
</evidence>
<evidence type="ECO:0000313" key="5">
    <source>
        <dbReference type="Proteomes" id="UP000322214"/>
    </source>
</evidence>
<sequence>MIFGVRLAVETLSLKPTSKSMSQYPEAEYATQQKGYHQGPKSTSGLAIGSLVLGVSSFICTIFTGAIAIILGIIALSKISSSNGRLAGNGLAIAGIVTGALGCVWTLIMIGMLLPAVQQVRSAARRTMTMNNMRQMSLANLNHESTYMRFASNISEEDPESGENLSWRVHLLPYLGYQELYNQFKLNEPWDSAHNKSLIGQIPEVFQHPQIQAELPEGYTVFQFAVSPPGTENPALYVQGERGATFGEITDGSSNTIMILETSAAAAVPWTQPKDWQFDPDDPTRGVGDSFPGGFVVTFCDGATSFIDDGIGAQNMKSLVTRSEGDTPNHMAY</sequence>
<dbReference type="InterPro" id="IPR025241">
    <property type="entry name" value="DUF4190"/>
</dbReference>
<keyword evidence="1" id="KW-0812">Transmembrane</keyword>
<feature type="domain" description="DUF1559" evidence="2">
    <location>
        <begin position="118"/>
        <end position="273"/>
    </location>
</feature>
<organism evidence="4 5">
    <name type="scientific">Mariniblastus fucicola</name>
    <dbReference type="NCBI Taxonomy" id="980251"/>
    <lineage>
        <taxon>Bacteria</taxon>
        <taxon>Pseudomonadati</taxon>
        <taxon>Planctomycetota</taxon>
        <taxon>Planctomycetia</taxon>
        <taxon>Pirellulales</taxon>
        <taxon>Pirellulaceae</taxon>
        <taxon>Mariniblastus</taxon>
    </lineage>
</organism>
<protein>
    <submittedName>
        <fullName evidence="4">Uncharacterized protein</fullName>
    </submittedName>
</protein>
<feature type="domain" description="DUF4190" evidence="3">
    <location>
        <begin position="46"/>
        <end position="108"/>
    </location>
</feature>
<keyword evidence="5" id="KW-1185">Reference proteome</keyword>
<dbReference type="Pfam" id="PF07596">
    <property type="entry name" value="SBP_bac_10"/>
    <property type="match status" value="1"/>
</dbReference>
<dbReference type="PANTHER" id="PTHR30093">
    <property type="entry name" value="GENERAL SECRETION PATHWAY PROTEIN G"/>
    <property type="match status" value="1"/>
</dbReference>
<keyword evidence="1" id="KW-1133">Transmembrane helix</keyword>
<keyword evidence="1" id="KW-0472">Membrane</keyword>
<dbReference type="AlphaFoldDB" id="A0A5B9P7G7"/>
<dbReference type="Proteomes" id="UP000322214">
    <property type="component" value="Chromosome"/>
</dbReference>
<dbReference type="Pfam" id="PF13828">
    <property type="entry name" value="DUF4190"/>
    <property type="match status" value="1"/>
</dbReference>
<gene>
    <name evidence="4" type="ORF">MFFC18_03950</name>
</gene>
<name>A0A5B9P7G7_9BACT</name>
<proteinExistence type="predicted"/>
<dbReference type="KEGG" id="mff:MFFC18_03950"/>
<feature type="transmembrane region" description="Helical" evidence="1">
    <location>
        <begin position="86"/>
        <end position="114"/>
    </location>
</feature>
<reference evidence="4 5" key="1">
    <citation type="submission" date="2019-08" db="EMBL/GenBank/DDBJ databases">
        <title>Deep-cultivation of Planctomycetes and their phenomic and genomic characterization uncovers novel biology.</title>
        <authorList>
            <person name="Wiegand S."/>
            <person name="Jogler M."/>
            <person name="Boedeker C."/>
            <person name="Pinto D."/>
            <person name="Vollmers J."/>
            <person name="Rivas-Marin E."/>
            <person name="Kohn T."/>
            <person name="Peeters S.H."/>
            <person name="Heuer A."/>
            <person name="Rast P."/>
            <person name="Oberbeckmann S."/>
            <person name="Bunk B."/>
            <person name="Jeske O."/>
            <person name="Meyerdierks A."/>
            <person name="Storesund J.E."/>
            <person name="Kallscheuer N."/>
            <person name="Luecker S."/>
            <person name="Lage O.M."/>
            <person name="Pohl T."/>
            <person name="Merkel B.J."/>
            <person name="Hornburger P."/>
            <person name="Mueller R.-W."/>
            <person name="Bruemmer F."/>
            <person name="Labrenz M."/>
            <person name="Spormann A.M."/>
            <person name="Op den Camp H."/>
            <person name="Overmann J."/>
            <person name="Amann R."/>
            <person name="Jetten M.S.M."/>
            <person name="Mascher T."/>
            <person name="Medema M.H."/>
            <person name="Devos D.P."/>
            <person name="Kaster A.-K."/>
            <person name="Ovreas L."/>
            <person name="Rohde M."/>
            <person name="Galperin M.Y."/>
            <person name="Jogler C."/>
        </authorList>
    </citation>
    <scope>NUCLEOTIDE SEQUENCE [LARGE SCALE GENOMIC DNA]</scope>
    <source>
        <strain evidence="4 5">FC18</strain>
    </source>
</reference>
<dbReference type="STRING" id="980251.GCA_001642875_02421"/>